<dbReference type="RefSeq" id="WP_320510354.1">
    <property type="nucleotide sequence ID" value="NZ_JAXCLW010000008.1"/>
</dbReference>
<evidence type="ECO:0000259" key="1">
    <source>
        <dbReference type="Pfam" id="PF12697"/>
    </source>
</evidence>
<dbReference type="GO" id="GO:0016787">
    <property type="term" value="F:hydrolase activity"/>
    <property type="evidence" value="ECO:0007669"/>
    <property type="project" value="UniProtKB-KW"/>
</dbReference>
<accession>A0ABU5EGD8</accession>
<evidence type="ECO:0000313" key="2">
    <source>
        <dbReference type="EMBL" id="MDY0885281.1"/>
    </source>
</evidence>
<dbReference type="Proteomes" id="UP001279642">
    <property type="component" value="Unassembled WGS sequence"/>
</dbReference>
<reference evidence="2 3" key="1">
    <citation type="journal article" date="2016" name="Antonie Van Leeuwenhoek">
        <title>Dongia soli sp. nov., isolated from soil from Dokdo, Korea.</title>
        <authorList>
            <person name="Kim D.U."/>
            <person name="Lee H."/>
            <person name="Kim H."/>
            <person name="Kim S.G."/>
            <person name="Ka J.O."/>
        </authorList>
    </citation>
    <scope>NUCLEOTIDE SEQUENCE [LARGE SCALE GENOMIC DNA]</scope>
    <source>
        <strain evidence="2 3">D78</strain>
    </source>
</reference>
<organism evidence="2 3">
    <name type="scientific">Dongia soli</name>
    <dbReference type="NCBI Taxonomy" id="600628"/>
    <lineage>
        <taxon>Bacteria</taxon>
        <taxon>Pseudomonadati</taxon>
        <taxon>Pseudomonadota</taxon>
        <taxon>Alphaproteobacteria</taxon>
        <taxon>Rhodospirillales</taxon>
        <taxon>Dongiaceae</taxon>
        <taxon>Dongia</taxon>
    </lineage>
</organism>
<dbReference type="InterPro" id="IPR029058">
    <property type="entry name" value="AB_hydrolase_fold"/>
</dbReference>
<name>A0ABU5EGD8_9PROT</name>
<dbReference type="EMBL" id="JAXCLW010000008">
    <property type="protein sequence ID" value="MDY0885281.1"/>
    <property type="molecule type" value="Genomic_DNA"/>
</dbReference>
<dbReference type="PANTHER" id="PTHR37017">
    <property type="entry name" value="AB HYDROLASE-1 DOMAIN-CONTAINING PROTEIN-RELATED"/>
    <property type="match status" value="1"/>
</dbReference>
<feature type="domain" description="AB hydrolase-1" evidence="1">
    <location>
        <begin position="5"/>
        <end position="234"/>
    </location>
</feature>
<keyword evidence="2" id="KW-0378">Hydrolase</keyword>
<dbReference type="Gene3D" id="3.40.50.1820">
    <property type="entry name" value="alpha/beta hydrolase"/>
    <property type="match status" value="1"/>
</dbReference>
<dbReference type="SUPFAM" id="SSF53474">
    <property type="entry name" value="alpha/beta-Hydrolases"/>
    <property type="match status" value="1"/>
</dbReference>
<dbReference type="PANTHER" id="PTHR37017:SF11">
    <property type="entry name" value="ESTERASE_LIPASE_THIOESTERASE DOMAIN-CONTAINING PROTEIN"/>
    <property type="match status" value="1"/>
</dbReference>
<keyword evidence="3" id="KW-1185">Reference proteome</keyword>
<gene>
    <name evidence="2" type="ORF">SMD27_20735</name>
</gene>
<dbReference type="InterPro" id="IPR000073">
    <property type="entry name" value="AB_hydrolase_1"/>
</dbReference>
<dbReference type="InterPro" id="IPR052897">
    <property type="entry name" value="Sec-Metab_Biosynth_Hydrolase"/>
</dbReference>
<evidence type="ECO:0000313" key="3">
    <source>
        <dbReference type="Proteomes" id="UP001279642"/>
    </source>
</evidence>
<dbReference type="Pfam" id="PF12697">
    <property type="entry name" value="Abhydrolase_6"/>
    <property type="match status" value="1"/>
</dbReference>
<protein>
    <submittedName>
        <fullName evidence="2">Alpha/beta hydrolase</fullName>
    </submittedName>
</protein>
<sequence length="241" mass="26569">MAKYVLIHGAWHTGAELEPVASLIRAMGHDVQTPTIKGNRPGDAKTTGLAEAIESIIEYLEETGAEDVILVGHSYGGMVITGVADRVLHRIRRLVYWNAFVPNDGESLLDMGLPHQRAAMEALAAERSDGSIILPFPVWREAFINDGDLELAQRAYNALNPHPMQTFRDKISLSTNPADMQVGKSYINCTEDIAAPHSHPWHPRLSEKLGLFRLVQIPGSHEICFTHPDRIAQAVIDAGRD</sequence>
<comment type="caution">
    <text evidence="2">The sequence shown here is derived from an EMBL/GenBank/DDBJ whole genome shotgun (WGS) entry which is preliminary data.</text>
</comment>
<proteinExistence type="predicted"/>